<keyword evidence="2" id="KW-1185">Reference proteome</keyword>
<dbReference type="GO" id="GO:0005826">
    <property type="term" value="C:actomyosin contractile ring"/>
    <property type="evidence" value="ECO:0007669"/>
    <property type="project" value="EnsemblMetazoa"/>
</dbReference>
<dbReference type="GO" id="GO:0007009">
    <property type="term" value="P:plasma membrane organization"/>
    <property type="evidence" value="ECO:0007669"/>
    <property type="project" value="EnsemblMetazoa"/>
</dbReference>
<accession>B4GD02</accession>
<dbReference type="GO" id="GO:0030726">
    <property type="term" value="P:male germline ring canal formation"/>
    <property type="evidence" value="ECO:0007669"/>
    <property type="project" value="EnsemblMetazoa"/>
</dbReference>
<dbReference type="EMBL" id="CH479181">
    <property type="protein sequence ID" value="EDW31540.1"/>
    <property type="molecule type" value="Genomic_DNA"/>
</dbReference>
<dbReference type="GO" id="GO:0051015">
    <property type="term" value="F:actin filament binding"/>
    <property type="evidence" value="ECO:0007669"/>
    <property type="project" value="EnsemblMetazoa"/>
</dbReference>
<evidence type="ECO:0000313" key="2">
    <source>
        <dbReference type="Proteomes" id="UP000008744"/>
    </source>
</evidence>
<dbReference type="GO" id="GO:0008017">
    <property type="term" value="F:microtubule binding"/>
    <property type="evidence" value="ECO:0007669"/>
    <property type="project" value="EnsemblMetazoa"/>
</dbReference>
<reference evidence="1 2" key="1">
    <citation type="journal article" date="2007" name="Nature">
        <title>Evolution of genes and genomes on the Drosophila phylogeny.</title>
        <authorList>
            <consortium name="Drosophila 12 Genomes Consortium"/>
            <person name="Clark A.G."/>
            <person name="Eisen M.B."/>
            <person name="Smith D.R."/>
            <person name="Bergman C.M."/>
            <person name="Oliver B."/>
            <person name="Markow T.A."/>
            <person name="Kaufman T.C."/>
            <person name="Kellis M."/>
            <person name="Gelbart W."/>
            <person name="Iyer V.N."/>
            <person name="Pollard D.A."/>
            <person name="Sackton T.B."/>
            <person name="Larracuente A.M."/>
            <person name="Singh N.D."/>
            <person name="Abad J.P."/>
            <person name="Abt D.N."/>
            <person name="Adryan B."/>
            <person name="Aguade M."/>
            <person name="Akashi H."/>
            <person name="Anderson W.W."/>
            <person name="Aquadro C.F."/>
            <person name="Ardell D.H."/>
            <person name="Arguello R."/>
            <person name="Artieri C.G."/>
            <person name="Barbash D.A."/>
            <person name="Barker D."/>
            <person name="Barsanti P."/>
            <person name="Batterham P."/>
            <person name="Batzoglou S."/>
            <person name="Begun D."/>
            <person name="Bhutkar A."/>
            <person name="Blanco E."/>
            <person name="Bosak S.A."/>
            <person name="Bradley R.K."/>
            <person name="Brand A.D."/>
            <person name="Brent M.R."/>
            <person name="Brooks A.N."/>
            <person name="Brown R.H."/>
            <person name="Butlin R.K."/>
            <person name="Caggese C."/>
            <person name="Calvi B.R."/>
            <person name="Bernardo de Carvalho A."/>
            <person name="Caspi A."/>
            <person name="Castrezana S."/>
            <person name="Celniker S.E."/>
            <person name="Chang J.L."/>
            <person name="Chapple C."/>
            <person name="Chatterji S."/>
            <person name="Chinwalla A."/>
            <person name="Civetta A."/>
            <person name="Clifton S.W."/>
            <person name="Comeron J.M."/>
            <person name="Costello J.C."/>
            <person name="Coyne J.A."/>
            <person name="Daub J."/>
            <person name="David R.G."/>
            <person name="Delcher A.L."/>
            <person name="Delehaunty K."/>
            <person name="Do C.B."/>
            <person name="Ebling H."/>
            <person name="Edwards K."/>
            <person name="Eickbush T."/>
            <person name="Evans J.D."/>
            <person name="Filipski A."/>
            <person name="Findeiss S."/>
            <person name="Freyhult E."/>
            <person name="Fulton L."/>
            <person name="Fulton R."/>
            <person name="Garcia A.C."/>
            <person name="Gardiner A."/>
            <person name="Garfield D.A."/>
            <person name="Garvin B.E."/>
            <person name="Gibson G."/>
            <person name="Gilbert D."/>
            <person name="Gnerre S."/>
            <person name="Godfrey J."/>
            <person name="Good R."/>
            <person name="Gotea V."/>
            <person name="Gravely B."/>
            <person name="Greenberg A.J."/>
            <person name="Griffiths-Jones S."/>
            <person name="Gross S."/>
            <person name="Guigo R."/>
            <person name="Gustafson E.A."/>
            <person name="Haerty W."/>
            <person name="Hahn M.W."/>
            <person name="Halligan D.L."/>
            <person name="Halpern A.L."/>
            <person name="Halter G.M."/>
            <person name="Han M.V."/>
            <person name="Heger A."/>
            <person name="Hillier L."/>
            <person name="Hinrichs A.S."/>
            <person name="Holmes I."/>
            <person name="Hoskins R.A."/>
            <person name="Hubisz M.J."/>
            <person name="Hultmark D."/>
            <person name="Huntley M.A."/>
            <person name="Jaffe D.B."/>
            <person name="Jagadeeshan S."/>
            <person name="Jeck W.R."/>
            <person name="Johnson J."/>
            <person name="Jones C.D."/>
            <person name="Jordan W.C."/>
            <person name="Karpen G.H."/>
            <person name="Kataoka E."/>
            <person name="Keightley P.D."/>
            <person name="Kheradpour P."/>
            <person name="Kirkness E.F."/>
            <person name="Koerich L.B."/>
            <person name="Kristiansen K."/>
            <person name="Kudrna D."/>
            <person name="Kulathinal R.J."/>
            <person name="Kumar S."/>
            <person name="Kwok R."/>
            <person name="Lander E."/>
            <person name="Langley C.H."/>
            <person name="Lapoint R."/>
            <person name="Lazzaro B.P."/>
            <person name="Lee S.J."/>
            <person name="Levesque L."/>
            <person name="Li R."/>
            <person name="Lin C.F."/>
            <person name="Lin M.F."/>
            <person name="Lindblad-Toh K."/>
            <person name="Llopart A."/>
            <person name="Long M."/>
            <person name="Low L."/>
            <person name="Lozovsky E."/>
            <person name="Lu J."/>
            <person name="Luo M."/>
            <person name="Machado C.A."/>
            <person name="Makalowski W."/>
            <person name="Marzo M."/>
            <person name="Matsuda M."/>
            <person name="Matzkin L."/>
            <person name="McAllister B."/>
            <person name="McBride C.S."/>
            <person name="McKernan B."/>
            <person name="McKernan K."/>
            <person name="Mendez-Lago M."/>
            <person name="Minx P."/>
            <person name="Mollenhauer M.U."/>
            <person name="Montooth K."/>
            <person name="Mount S.M."/>
            <person name="Mu X."/>
            <person name="Myers E."/>
            <person name="Negre B."/>
            <person name="Newfeld S."/>
            <person name="Nielsen R."/>
            <person name="Noor M.A."/>
            <person name="O'Grady P."/>
            <person name="Pachter L."/>
            <person name="Papaceit M."/>
            <person name="Parisi M.J."/>
            <person name="Parisi M."/>
            <person name="Parts L."/>
            <person name="Pedersen J.S."/>
            <person name="Pesole G."/>
            <person name="Phillippy A.M."/>
            <person name="Ponting C.P."/>
            <person name="Pop M."/>
            <person name="Porcelli D."/>
            <person name="Powell J.R."/>
            <person name="Prohaska S."/>
            <person name="Pruitt K."/>
            <person name="Puig M."/>
            <person name="Quesneville H."/>
            <person name="Ram K.R."/>
            <person name="Rand D."/>
            <person name="Rasmussen M.D."/>
            <person name="Reed L.K."/>
            <person name="Reenan R."/>
            <person name="Reily A."/>
            <person name="Remington K.A."/>
            <person name="Rieger T.T."/>
            <person name="Ritchie M.G."/>
            <person name="Robin C."/>
            <person name="Rogers Y.H."/>
            <person name="Rohde C."/>
            <person name="Rozas J."/>
            <person name="Rubenfield M.J."/>
            <person name="Ruiz A."/>
            <person name="Russo S."/>
            <person name="Salzberg S.L."/>
            <person name="Sanchez-Gracia A."/>
            <person name="Saranga D.J."/>
            <person name="Sato H."/>
            <person name="Schaeffer S.W."/>
            <person name="Schatz M.C."/>
            <person name="Schlenke T."/>
            <person name="Schwartz R."/>
            <person name="Segarra C."/>
            <person name="Singh R.S."/>
            <person name="Sirot L."/>
            <person name="Sirota M."/>
            <person name="Sisneros N.B."/>
            <person name="Smith C.D."/>
            <person name="Smith T.F."/>
            <person name="Spieth J."/>
            <person name="Stage D.E."/>
            <person name="Stark A."/>
            <person name="Stephan W."/>
            <person name="Strausberg R.L."/>
            <person name="Strempel S."/>
            <person name="Sturgill D."/>
            <person name="Sutton G."/>
            <person name="Sutton G.G."/>
            <person name="Tao W."/>
            <person name="Teichmann S."/>
            <person name="Tobari Y.N."/>
            <person name="Tomimura Y."/>
            <person name="Tsolas J.M."/>
            <person name="Valente V.L."/>
            <person name="Venter E."/>
            <person name="Venter J.C."/>
            <person name="Vicario S."/>
            <person name="Vieira F.G."/>
            <person name="Vilella A.J."/>
            <person name="Villasante A."/>
            <person name="Walenz B."/>
            <person name="Wang J."/>
            <person name="Wasserman M."/>
            <person name="Watts T."/>
            <person name="Wilson D."/>
            <person name="Wilson R.K."/>
            <person name="Wing R.A."/>
            <person name="Wolfner M.F."/>
            <person name="Wong A."/>
            <person name="Wong G.K."/>
            <person name="Wu C.I."/>
            <person name="Wu G."/>
            <person name="Yamamoto D."/>
            <person name="Yang H.P."/>
            <person name="Yang S.P."/>
            <person name="Yorke J.A."/>
            <person name="Yoshida K."/>
            <person name="Zdobnov E."/>
            <person name="Zhang P."/>
            <person name="Zhang Y."/>
            <person name="Zimin A.V."/>
            <person name="Baldwin J."/>
            <person name="Abdouelleil A."/>
            <person name="Abdulkadir J."/>
            <person name="Abebe A."/>
            <person name="Abera B."/>
            <person name="Abreu J."/>
            <person name="Acer S.C."/>
            <person name="Aftuck L."/>
            <person name="Alexander A."/>
            <person name="An P."/>
            <person name="Anderson E."/>
            <person name="Anderson S."/>
            <person name="Arachi H."/>
            <person name="Azer M."/>
            <person name="Bachantsang P."/>
            <person name="Barry A."/>
            <person name="Bayul T."/>
            <person name="Berlin A."/>
            <person name="Bessette D."/>
            <person name="Bloom T."/>
            <person name="Blye J."/>
            <person name="Boguslavskiy L."/>
            <person name="Bonnet C."/>
            <person name="Boukhgalter B."/>
            <person name="Bourzgui I."/>
            <person name="Brown A."/>
            <person name="Cahill P."/>
            <person name="Channer S."/>
            <person name="Cheshatsang Y."/>
            <person name="Chuda L."/>
            <person name="Citroen M."/>
            <person name="Collymore A."/>
            <person name="Cooke P."/>
            <person name="Costello M."/>
            <person name="D'Aco K."/>
            <person name="Daza R."/>
            <person name="De Haan G."/>
            <person name="DeGray S."/>
            <person name="DeMaso C."/>
            <person name="Dhargay N."/>
            <person name="Dooley K."/>
            <person name="Dooley E."/>
            <person name="Doricent M."/>
            <person name="Dorje P."/>
            <person name="Dorjee K."/>
            <person name="Dupes A."/>
            <person name="Elong R."/>
            <person name="Falk J."/>
            <person name="Farina A."/>
            <person name="Faro S."/>
            <person name="Ferguson D."/>
            <person name="Fisher S."/>
            <person name="Foley C.D."/>
            <person name="Franke A."/>
            <person name="Friedrich D."/>
            <person name="Gadbois L."/>
            <person name="Gearin G."/>
            <person name="Gearin C.R."/>
            <person name="Giannoukos G."/>
            <person name="Goode T."/>
            <person name="Graham J."/>
            <person name="Grandbois E."/>
            <person name="Grewal S."/>
            <person name="Gyaltsen K."/>
            <person name="Hafez N."/>
            <person name="Hagos B."/>
            <person name="Hall J."/>
            <person name="Henson C."/>
            <person name="Hollinger A."/>
            <person name="Honan T."/>
            <person name="Huard M.D."/>
            <person name="Hughes L."/>
            <person name="Hurhula B."/>
            <person name="Husby M.E."/>
            <person name="Kamat A."/>
            <person name="Kanga B."/>
            <person name="Kashin S."/>
            <person name="Khazanovich D."/>
            <person name="Kisner P."/>
            <person name="Lance K."/>
            <person name="Lara M."/>
            <person name="Lee W."/>
            <person name="Lennon N."/>
            <person name="Letendre F."/>
            <person name="LeVine R."/>
            <person name="Lipovsky A."/>
            <person name="Liu X."/>
            <person name="Liu J."/>
            <person name="Liu S."/>
            <person name="Lokyitsang T."/>
            <person name="Lokyitsang Y."/>
            <person name="Lubonja R."/>
            <person name="Lui A."/>
            <person name="MacDonald P."/>
            <person name="Magnisalis V."/>
            <person name="Maru K."/>
            <person name="Matthews C."/>
            <person name="McCusker W."/>
            <person name="McDonough S."/>
            <person name="Mehta T."/>
            <person name="Meldrim J."/>
            <person name="Meneus L."/>
            <person name="Mihai O."/>
            <person name="Mihalev A."/>
            <person name="Mihova T."/>
            <person name="Mittelman R."/>
            <person name="Mlenga V."/>
            <person name="Montmayeur A."/>
            <person name="Mulrain L."/>
            <person name="Navidi A."/>
            <person name="Naylor J."/>
            <person name="Negash T."/>
            <person name="Nguyen T."/>
            <person name="Nguyen N."/>
            <person name="Nicol R."/>
            <person name="Norbu C."/>
            <person name="Norbu N."/>
            <person name="Novod N."/>
            <person name="O'Neill B."/>
            <person name="Osman S."/>
            <person name="Markiewicz E."/>
            <person name="Oyono O.L."/>
            <person name="Patti C."/>
            <person name="Phunkhang P."/>
            <person name="Pierre F."/>
            <person name="Priest M."/>
            <person name="Raghuraman S."/>
            <person name="Rege F."/>
            <person name="Reyes R."/>
            <person name="Rise C."/>
            <person name="Rogov P."/>
            <person name="Ross K."/>
            <person name="Ryan E."/>
            <person name="Settipalli S."/>
            <person name="Shea T."/>
            <person name="Sherpa N."/>
            <person name="Shi L."/>
            <person name="Shih D."/>
            <person name="Sparrow T."/>
            <person name="Spaulding J."/>
            <person name="Stalker J."/>
            <person name="Stange-Thomann N."/>
            <person name="Stavropoulos S."/>
            <person name="Stone C."/>
            <person name="Strader C."/>
            <person name="Tesfaye S."/>
            <person name="Thomson T."/>
            <person name="Thoulutsang Y."/>
            <person name="Thoulutsang D."/>
            <person name="Topham K."/>
            <person name="Topping I."/>
            <person name="Tsamla T."/>
            <person name="Vassiliev H."/>
            <person name="Vo A."/>
            <person name="Wangchuk T."/>
            <person name="Wangdi T."/>
            <person name="Weiand M."/>
            <person name="Wilkinson J."/>
            <person name="Wilson A."/>
            <person name="Yadav S."/>
            <person name="Young G."/>
            <person name="Yu Q."/>
            <person name="Zembek L."/>
            <person name="Zhong D."/>
            <person name="Zimmer A."/>
            <person name="Zwirko Z."/>
            <person name="Jaffe D.B."/>
            <person name="Alvarez P."/>
            <person name="Brockman W."/>
            <person name="Butler J."/>
            <person name="Chin C."/>
            <person name="Gnerre S."/>
            <person name="Grabherr M."/>
            <person name="Kleber M."/>
            <person name="Mauceli E."/>
            <person name="MacCallum I."/>
        </authorList>
    </citation>
    <scope>NUCLEOTIDE SEQUENCE [LARGE SCALE GENOMIC DNA]</scope>
    <source>
        <strain evidence="2">MSH-3 / Tucson 14011-0111.49</strain>
    </source>
</reference>
<dbReference type="GO" id="GO:0005634">
    <property type="term" value="C:nucleus"/>
    <property type="evidence" value="ECO:0007669"/>
    <property type="project" value="EnsemblMetazoa"/>
</dbReference>
<dbReference type="GO" id="GO:0008104">
    <property type="term" value="P:intracellular protein localization"/>
    <property type="evidence" value="ECO:0007669"/>
    <property type="project" value="EnsemblMetazoa"/>
</dbReference>
<dbReference type="GO" id="GO:0000281">
    <property type="term" value="P:mitotic cytokinesis"/>
    <property type="evidence" value="ECO:0007669"/>
    <property type="project" value="EnsemblMetazoa"/>
</dbReference>
<proteinExistence type="predicted"/>
<dbReference type="GO" id="GO:0042060">
    <property type="term" value="P:wound healing"/>
    <property type="evidence" value="ECO:0007669"/>
    <property type="project" value="EnsemblMetazoa"/>
</dbReference>
<dbReference type="HOGENOM" id="CLU_1422867_0_0_1"/>
<dbReference type="GO" id="GO:0032154">
    <property type="term" value="C:cleavage furrow"/>
    <property type="evidence" value="ECO:0007669"/>
    <property type="project" value="EnsemblMetazoa"/>
</dbReference>
<gene>
    <name evidence="1" type="primary">Dper\GL11187</name>
    <name evidence="1" type="ORF">Dper_GL11187</name>
</gene>
<dbReference type="GO" id="GO:0031106">
    <property type="term" value="P:septin ring organization"/>
    <property type="evidence" value="ECO:0007669"/>
    <property type="project" value="EnsemblMetazoa"/>
</dbReference>
<dbReference type="GO" id="GO:0007112">
    <property type="term" value="P:male meiosis cytokinesis"/>
    <property type="evidence" value="ECO:0007669"/>
    <property type="project" value="EnsemblMetazoa"/>
</dbReference>
<organism evidence="2">
    <name type="scientific">Drosophila persimilis</name>
    <name type="common">Fruit fly</name>
    <dbReference type="NCBI Taxonomy" id="7234"/>
    <lineage>
        <taxon>Eukaryota</taxon>
        <taxon>Metazoa</taxon>
        <taxon>Ecdysozoa</taxon>
        <taxon>Arthropoda</taxon>
        <taxon>Hexapoda</taxon>
        <taxon>Insecta</taxon>
        <taxon>Pterygota</taxon>
        <taxon>Neoptera</taxon>
        <taxon>Endopterygota</taxon>
        <taxon>Diptera</taxon>
        <taxon>Brachycera</taxon>
        <taxon>Muscomorpha</taxon>
        <taxon>Ephydroidea</taxon>
        <taxon>Drosophilidae</taxon>
        <taxon>Drosophila</taxon>
        <taxon>Sophophora</taxon>
    </lineage>
</organism>
<dbReference type="GO" id="GO:0045035">
    <property type="term" value="P:sensory organ precursor cell division"/>
    <property type="evidence" value="ECO:0007669"/>
    <property type="project" value="EnsemblMetazoa"/>
</dbReference>
<dbReference type="eggNOG" id="KOG3640">
    <property type="taxonomic scope" value="Eukaryota"/>
</dbReference>
<dbReference type="GO" id="GO:0000915">
    <property type="term" value="P:actomyosin contractile ring assembly"/>
    <property type="evidence" value="ECO:0007669"/>
    <property type="project" value="EnsemblMetazoa"/>
</dbReference>
<dbReference type="GO" id="GO:0032465">
    <property type="term" value="P:regulation of cytokinesis"/>
    <property type="evidence" value="ECO:0007669"/>
    <property type="project" value="EnsemblMetazoa"/>
</dbReference>
<dbReference type="GO" id="GO:0007279">
    <property type="term" value="P:pole cell formation"/>
    <property type="evidence" value="ECO:0007669"/>
    <property type="project" value="EnsemblMetazoa"/>
</dbReference>
<evidence type="ECO:0000313" key="1">
    <source>
        <dbReference type="EMBL" id="EDW31540.1"/>
    </source>
</evidence>
<dbReference type="OrthoDB" id="5915976at2759"/>
<dbReference type="GO" id="GO:0035323">
    <property type="term" value="C:male germline ring canal"/>
    <property type="evidence" value="ECO:0007669"/>
    <property type="project" value="EnsemblMetazoa"/>
</dbReference>
<dbReference type="GO" id="GO:0017022">
    <property type="term" value="F:myosin binding"/>
    <property type="evidence" value="ECO:0007669"/>
    <property type="project" value="EnsemblMetazoa"/>
</dbReference>
<dbReference type="Proteomes" id="UP000008744">
    <property type="component" value="Unassembled WGS sequence"/>
</dbReference>
<sequence length="191" mass="21056">MTISSRVQNLNQSYISEEIFLQGGHRFQKDPYELSLKERMKLFETGNNKTIIPKAPIASEASVTHFSAVHPVPAAAVSSIEAAESAVAAQKPKPENKLCAKVAALVSNAESIKHIDWQRQEDMKTIPNRFKMHKEIFVTQAVARATPPPASVPAIVSMVIRPMPPPMSGLCPALARSKRRSDYCTEDSMNM</sequence>
<dbReference type="STRING" id="7234.B4GD02"/>
<dbReference type="GO" id="GO:0007105">
    <property type="term" value="P:cytokinesis, division site positioning"/>
    <property type="evidence" value="ECO:0007669"/>
    <property type="project" value="EnsemblMetazoa"/>
</dbReference>
<dbReference type="OMA" id="FKMHKEI"/>
<name>B4GD02_DROPE</name>
<protein>
    <submittedName>
        <fullName evidence="1">GL11187</fullName>
    </submittedName>
</protein>
<dbReference type="AlphaFoldDB" id="B4GD02"/>